<dbReference type="PANTHER" id="PTHR42928">
    <property type="entry name" value="TRICARBOXYLATE-BINDING PROTEIN"/>
    <property type="match status" value="1"/>
</dbReference>
<dbReference type="PANTHER" id="PTHR42928:SF5">
    <property type="entry name" value="BLR1237 PROTEIN"/>
    <property type="match status" value="1"/>
</dbReference>
<evidence type="ECO:0000256" key="1">
    <source>
        <dbReference type="ARBA" id="ARBA00006987"/>
    </source>
</evidence>
<comment type="similarity">
    <text evidence="1">Belongs to the UPF0065 (bug) family.</text>
</comment>
<accession>A0ABT1LVR5</accession>
<name>A0ABT1LVR5_9MICC</name>
<protein>
    <submittedName>
        <fullName evidence="3">Tripartite tricarboxylate transporter substrate binding protein</fullName>
    </submittedName>
</protein>
<dbReference type="SUPFAM" id="SSF53850">
    <property type="entry name" value="Periplasmic binding protein-like II"/>
    <property type="match status" value="1"/>
</dbReference>
<dbReference type="InterPro" id="IPR005064">
    <property type="entry name" value="BUG"/>
</dbReference>
<organism evidence="3 4">
    <name type="scientific">Pseudarthrobacter humi</name>
    <dbReference type="NCBI Taxonomy" id="2952523"/>
    <lineage>
        <taxon>Bacteria</taxon>
        <taxon>Bacillati</taxon>
        <taxon>Actinomycetota</taxon>
        <taxon>Actinomycetes</taxon>
        <taxon>Micrococcales</taxon>
        <taxon>Micrococcaceae</taxon>
        <taxon>Pseudarthrobacter</taxon>
    </lineage>
</organism>
<dbReference type="PROSITE" id="PS51257">
    <property type="entry name" value="PROKAR_LIPOPROTEIN"/>
    <property type="match status" value="1"/>
</dbReference>
<dbReference type="CDD" id="cd07012">
    <property type="entry name" value="PBP2_Bug_TTT"/>
    <property type="match status" value="1"/>
</dbReference>
<dbReference type="InterPro" id="IPR042100">
    <property type="entry name" value="Bug_dom1"/>
</dbReference>
<dbReference type="Gene3D" id="3.40.190.150">
    <property type="entry name" value="Bordetella uptake gene, domain 1"/>
    <property type="match status" value="1"/>
</dbReference>
<reference evidence="3 4" key="1">
    <citation type="submission" date="2022-06" db="EMBL/GenBank/DDBJ databases">
        <title>Pseudarthrobacter sp. strain RMG13 Genome sequencing and assembly.</title>
        <authorList>
            <person name="Kim I."/>
        </authorList>
    </citation>
    <scope>NUCLEOTIDE SEQUENCE [LARGE SCALE GENOMIC DNA]</scope>
    <source>
        <strain evidence="3 4">RMG13</strain>
    </source>
</reference>
<feature type="chain" id="PRO_5047254256" evidence="2">
    <location>
        <begin position="27"/>
        <end position="330"/>
    </location>
</feature>
<dbReference type="EMBL" id="JANCLV010000018">
    <property type="protein sequence ID" value="MCP9001723.1"/>
    <property type="molecule type" value="Genomic_DNA"/>
</dbReference>
<keyword evidence="2" id="KW-0732">Signal</keyword>
<sequence length="330" mass="34444">MKKKLAAAATALVAALLVTSCAQPQAATSNATDFPTKPMNMVISFAAGGSTDVGARLIAKGLEDKLGKPVVVENKAGAGGQVGNSALVAAKGDGYTVGTVSLAGTLLSYLDPDRGASYKGDSFTPVALYVQDPQVFVVSPDSPYKSLEELVTAAKAAPGKLRVATSGVATQDHVAKVLFEEMSGAQFAPVHFSEGAAPAATAFLGKNVEILITNVGDVKEMVANNQARVLGVASAERNDFLPDAPTFKEQGFDFELASSRGFVVPAGTPDDVVAKISDAIGDIMDDEETIQKLRDMNLTPAFLGHTEFKTLWDETENSFSSVLERVKADL</sequence>
<comment type="caution">
    <text evidence="3">The sequence shown here is derived from an EMBL/GenBank/DDBJ whole genome shotgun (WGS) entry which is preliminary data.</text>
</comment>
<evidence type="ECO:0000256" key="2">
    <source>
        <dbReference type="SAM" id="SignalP"/>
    </source>
</evidence>
<dbReference type="RefSeq" id="WP_254752651.1">
    <property type="nucleotide sequence ID" value="NZ_JANCLV010000018.1"/>
</dbReference>
<proteinExistence type="inferred from homology"/>
<evidence type="ECO:0000313" key="3">
    <source>
        <dbReference type="EMBL" id="MCP9001723.1"/>
    </source>
</evidence>
<dbReference type="Proteomes" id="UP001524318">
    <property type="component" value="Unassembled WGS sequence"/>
</dbReference>
<dbReference type="PIRSF" id="PIRSF017082">
    <property type="entry name" value="YflP"/>
    <property type="match status" value="1"/>
</dbReference>
<dbReference type="Gene3D" id="3.40.190.10">
    <property type="entry name" value="Periplasmic binding protein-like II"/>
    <property type="match status" value="1"/>
</dbReference>
<dbReference type="Pfam" id="PF03401">
    <property type="entry name" value="TctC"/>
    <property type="match status" value="1"/>
</dbReference>
<gene>
    <name evidence="3" type="ORF">NFC73_18610</name>
</gene>
<feature type="signal peptide" evidence="2">
    <location>
        <begin position="1"/>
        <end position="26"/>
    </location>
</feature>
<keyword evidence="4" id="KW-1185">Reference proteome</keyword>
<evidence type="ECO:0000313" key="4">
    <source>
        <dbReference type="Proteomes" id="UP001524318"/>
    </source>
</evidence>